<feature type="transmembrane region" description="Helical" evidence="12">
    <location>
        <begin position="1463"/>
        <end position="1480"/>
    </location>
</feature>
<keyword evidence="8" id="KW-0695">RNA-directed DNA polymerase</keyword>
<dbReference type="Pfam" id="PF18701">
    <property type="entry name" value="DUF5641"/>
    <property type="match status" value="1"/>
</dbReference>
<dbReference type="SUPFAM" id="SSF53098">
    <property type="entry name" value="Ribonuclease H-like"/>
    <property type="match status" value="1"/>
</dbReference>
<feature type="transmembrane region" description="Helical" evidence="12">
    <location>
        <begin position="1904"/>
        <end position="1923"/>
    </location>
</feature>
<comment type="subcellular location">
    <subcellularLocation>
        <location evidence="1">Membrane</location>
    </subcellularLocation>
</comment>
<feature type="region of interest" description="Disordered" evidence="11">
    <location>
        <begin position="1372"/>
        <end position="1416"/>
    </location>
</feature>
<dbReference type="InterPro" id="IPR013057">
    <property type="entry name" value="AA_transpt_TM"/>
</dbReference>
<keyword evidence="3 12" id="KW-0812">Transmembrane</keyword>
<dbReference type="InterPro" id="IPR005312">
    <property type="entry name" value="DUF1759"/>
</dbReference>
<dbReference type="InterPro" id="IPR041588">
    <property type="entry name" value="Integrase_H2C2"/>
</dbReference>
<dbReference type="PANTHER" id="PTHR47331:SF1">
    <property type="entry name" value="GAG-LIKE PROTEIN"/>
    <property type="match status" value="1"/>
</dbReference>
<dbReference type="PANTHER" id="PTHR47331">
    <property type="entry name" value="PHD-TYPE DOMAIN-CONTAINING PROTEIN"/>
    <property type="match status" value="1"/>
</dbReference>
<feature type="transmembrane region" description="Helical" evidence="12">
    <location>
        <begin position="1537"/>
        <end position="1560"/>
    </location>
</feature>
<dbReference type="InterPro" id="IPR001584">
    <property type="entry name" value="Integrase_cat-core"/>
</dbReference>
<evidence type="ECO:0000256" key="6">
    <source>
        <dbReference type="ARBA" id="ARBA00022759"/>
    </source>
</evidence>
<keyword evidence="15" id="KW-1185">Reference proteome</keyword>
<dbReference type="InterPro" id="IPR036397">
    <property type="entry name" value="RNaseH_sf"/>
</dbReference>
<keyword evidence="6" id="KW-0255">Endonuclease</keyword>
<dbReference type="EMBL" id="CP092863">
    <property type="protein sequence ID" value="UYV60499.1"/>
    <property type="molecule type" value="Genomic_DNA"/>
</dbReference>
<feature type="transmembrane region" description="Helical" evidence="12">
    <location>
        <begin position="2020"/>
        <end position="2041"/>
    </location>
</feature>
<feature type="region of interest" description="Disordered" evidence="11">
    <location>
        <begin position="1779"/>
        <end position="1810"/>
    </location>
</feature>
<feature type="transmembrane region" description="Helical" evidence="12">
    <location>
        <begin position="1943"/>
        <end position="1966"/>
    </location>
</feature>
<keyword evidence="2" id="KW-0808">Transferase</keyword>
<keyword evidence="10 12" id="KW-0472">Membrane</keyword>
<dbReference type="SMART" id="SM00343">
    <property type="entry name" value="ZnF_C2HC"/>
    <property type="match status" value="2"/>
</dbReference>
<evidence type="ECO:0000313" key="14">
    <source>
        <dbReference type="EMBL" id="UYV60499.1"/>
    </source>
</evidence>
<sequence length="2240" mass="255386">MEREEALERLKKKRTILRTSLSKYGKRIEEYDVHKECDHEELLGQLSDVYEELRRVDEVIGKLIDIKDLEKDLKMVEEYWEKAVAWKYLLKKRSLVVAEGMQRETATATKKEYPGEIGRPTLTGMVKLPKLTMERFYGEISQWLNFWNAFDSSINRNEHLTKIDKFNYLKAYLGGTAAQTVEGFCLSEKNYDKAVELLKKRFGKGERLIDVHMNNLLALKPLRVTKDVRAFRELYGRILVQIRSLESLGVVVESYGNLLCPLLLKLLPSDLKLELHREFTGAFSLGDLIEFLERQLIALESTFGTRDEITAGQPSNEHPQSQSSIVKYRRNERNPLPTAAGFLNASEAVNKRKNCAFCERDHESTKCEFAENLTLEDKLGKLKKKGACFRCLKYGHLSKFCKVKTSCTSCGELRHSRIMCPRKNQNATPARGMMRDETLTNLTTPVVLLPTLRVTIRGKCKERMGRILIDTGSQRSYVLQDTAEEMGYECSKKESLRHSLFGGSNTELYEHGVYDIRLSNLDGSYGCNFEALSQDVICDSVPRVHQGKWMQDLSAHDIELTDLHRGPLEILIGADIAGKLLTGEHRRLPSGLVALQTRLGWTLMGKIPATEEETSVNGLCTTSLLTSDLENLWRLEAIGISDARQDDSIQKETEEYFARTISQDCEGRYQVALPWIRERELLTDNRDVAEKRLVNVRKHLVNTGNLAEYEDILEKWLRNKIIERVIDNKREGVHYLSHRPVFKENSPTTKVRPVFDASAKKKGKDNWATFVMNRVMEIRSLSETEDWYHVPGCLNPADLPSRGCLADSLERSKWWEGPSWLRRPRRDWPHREIYPDPDIVNSEKRKIVLTSTCIEREKDQYYYRFSNYYKILRVTAWMNRFLTNARGTIGQRVKGDLTVNEIKRAELMLVRVIQRESFTGPEDKRLKDFKLCCDSLGLLRVKTKISRRQDLESFRMPLLLPSDHDLVYLLIRWKHETWGHVGLQTLMNLLREDYWILKFRRTVRRVIHQCVKCRRFTAKSGSVESVELPENRVRDASIFEVVGIDLTGPLVLRNRRKVWIVIFTCAVYRAVHLELVTSLSTENFLQAFRRFVARRGRPYVVYSDNGTNFRGASRALGNLDNAVVQSESTKQNINWKFIPPSAPWWGGWWERLIGLLKQLLRKILGQARLEFEELYTIICDTESLMNSRPLTYMSGDVEDLSPLTPALFLHDLKEIGVPDLDSIERASLQKRYRFRQRLREDLRKRFRTEYFGFLRQETRRRSKTRPIKVGDLVLIGQDNAKRVNWPLARVVEVYPGRDGPVRVAKLRTSKGVQIRPGRHESLRTNSDSQLTTVACSLDYKATLLQVQNPMDTFKEVACYRSSPLTRKLRCQESLSDGGRPAQQPGDDQTMDKPVGPHHHQQPRPSTEKRTQIPSPMKTGKKLSFALWDKEGTGLLESSTDKVYMLQEDFYGGSPISGLKGTTWYASIFLVVNAALGAGLLNFPHAFDQAGGILVGISVQLILMVFIAASLALLVYWAELHGSSSYQDVVNAVCGRHGMRISMALLALYCYGTTITFLIIIGDQFDRTAEDLEETEAMMKSSRNNGGNSGPDKESEYEKIASQICPDIGPEEKPQLEAQQGSISQDLKKQLEGKLSSSESKEVGLHTSRKVSCQIFFSYFGANFCHLWYLNRTFTIVASTLVVILPFCFTRRIDFLKYFSFSKCHCQEILLTQTTIVLSGDCCKGPLLTFPIDISLVSRDCSTKRSQDITDYPVPKSRQDSGRQGTSKQIDHCLYRKMEQGREENPKEPMESDPDSESGGSTTFPKKENTLGRTEEIAPGQEDVTPPPLVSDVLGRLTTTLHQLSAMTGLSRDVELPRYDGSYEAQSFFTNYDAQADRAQLQYSTRLRKPPNLLQAPLRVTNTRASFGVLSVLYIVALLIYKYAVSTESFVPVKTSPEQWTDVFLVIPTICFGYQCHVSCVPIFSCLEDRRAKSFYRTIGISLGVCFLAYTASAICGYLTFGRGVESDILEMFDDATSAPVLVAIMALIVKTYTTYPILLFCGRSYFLPHPGVLVLPLWKTTIRPRLHHQSNHIHPTTQLARIRQKRNIENQVLSTLRWCKLEYYCENMLLWVFLLPCFQSYVDLGRLALEDLIRELGGPQNSGATCLGRTKVALPWVLSSMVLAVFTPNIGVVIDFLGSLAACFIFIFPGMCIINSTLFPEQAILISVLFLGLGILISVLFYRNGHYQLCSVPRTGHSHI</sequence>
<evidence type="ECO:0000256" key="11">
    <source>
        <dbReference type="SAM" id="MobiDB-lite"/>
    </source>
</evidence>
<dbReference type="Gene3D" id="3.30.420.10">
    <property type="entry name" value="Ribonuclease H-like superfamily/Ribonuclease H"/>
    <property type="match status" value="1"/>
</dbReference>
<dbReference type="InterPro" id="IPR001969">
    <property type="entry name" value="Aspartic_peptidase_AS"/>
</dbReference>
<dbReference type="Pfam" id="PF17921">
    <property type="entry name" value="Integrase_H2C2"/>
    <property type="match status" value="1"/>
</dbReference>
<reference evidence="14 15" key="1">
    <citation type="submission" date="2022-01" db="EMBL/GenBank/DDBJ databases">
        <title>A chromosomal length assembly of Cordylochernes scorpioides.</title>
        <authorList>
            <person name="Zeh D."/>
            <person name="Zeh J."/>
        </authorList>
    </citation>
    <scope>NUCLEOTIDE SEQUENCE [LARGE SCALE GENOMIC DNA]</scope>
    <source>
        <strain evidence="14">IN4F17</strain>
        <tissue evidence="14">Whole Body</tissue>
    </source>
</reference>
<feature type="transmembrane region" description="Helical" evidence="12">
    <location>
        <begin position="1978"/>
        <end position="2000"/>
    </location>
</feature>
<evidence type="ECO:0000256" key="10">
    <source>
        <dbReference type="ARBA" id="ARBA00023136"/>
    </source>
</evidence>
<name>A0ABY6JVG2_9ARAC</name>
<feature type="region of interest" description="Disordered" evidence="11">
    <location>
        <begin position="1745"/>
        <end position="1767"/>
    </location>
</feature>
<feature type="transmembrane region" description="Helical" evidence="12">
    <location>
        <begin position="2176"/>
        <end position="2196"/>
    </location>
</feature>
<dbReference type="Pfam" id="PF01490">
    <property type="entry name" value="Aa_trans"/>
    <property type="match status" value="2"/>
</dbReference>
<proteinExistence type="predicted"/>
<feature type="compositionally biased region" description="Basic and acidic residues" evidence="11">
    <location>
        <begin position="1779"/>
        <end position="1789"/>
    </location>
</feature>
<evidence type="ECO:0000313" key="15">
    <source>
        <dbReference type="Proteomes" id="UP001235939"/>
    </source>
</evidence>
<dbReference type="PROSITE" id="PS50994">
    <property type="entry name" value="INTEGRASE"/>
    <property type="match status" value="1"/>
</dbReference>
<organism evidence="14 15">
    <name type="scientific">Cordylochernes scorpioides</name>
    <dbReference type="NCBI Taxonomy" id="51811"/>
    <lineage>
        <taxon>Eukaryota</taxon>
        <taxon>Metazoa</taxon>
        <taxon>Ecdysozoa</taxon>
        <taxon>Arthropoda</taxon>
        <taxon>Chelicerata</taxon>
        <taxon>Arachnida</taxon>
        <taxon>Pseudoscorpiones</taxon>
        <taxon>Cheliferoidea</taxon>
        <taxon>Chernetidae</taxon>
        <taxon>Cordylochernes</taxon>
    </lineage>
</organism>
<evidence type="ECO:0000256" key="8">
    <source>
        <dbReference type="ARBA" id="ARBA00022918"/>
    </source>
</evidence>
<evidence type="ECO:0000256" key="2">
    <source>
        <dbReference type="ARBA" id="ARBA00022679"/>
    </source>
</evidence>
<dbReference type="Pfam" id="PF03564">
    <property type="entry name" value="DUF1759"/>
    <property type="match status" value="1"/>
</dbReference>
<keyword evidence="7" id="KW-0378">Hydrolase</keyword>
<feature type="transmembrane region" description="Helical" evidence="12">
    <location>
        <begin position="2152"/>
        <end position="2170"/>
    </location>
</feature>
<feature type="transmembrane region" description="Helical" evidence="12">
    <location>
        <begin position="1675"/>
        <end position="1692"/>
    </location>
</feature>
<dbReference type="Gene3D" id="1.10.340.70">
    <property type="match status" value="1"/>
</dbReference>
<feature type="transmembrane region" description="Helical" evidence="12">
    <location>
        <begin position="2203"/>
        <end position="2222"/>
    </location>
</feature>
<feature type="domain" description="Integrase catalytic" evidence="13">
    <location>
        <begin position="1025"/>
        <end position="1213"/>
    </location>
</feature>
<protein>
    <recommendedName>
        <fullName evidence="13">Integrase catalytic domain-containing protein</fullName>
    </recommendedName>
</protein>
<evidence type="ECO:0000256" key="1">
    <source>
        <dbReference type="ARBA" id="ARBA00004370"/>
    </source>
</evidence>
<feature type="transmembrane region" description="Helical" evidence="12">
    <location>
        <begin position="1492"/>
        <end position="1517"/>
    </location>
</feature>
<evidence type="ECO:0000256" key="3">
    <source>
        <dbReference type="ARBA" id="ARBA00022692"/>
    </source>
</evidence>
<evidence type="ECO:0000256" key="9">
    <source>
        <dbReference type="ARBA" id="ARBA00022989"/>
    </source>
</evidence>
<evidence type="ECO:0000256" key="12">
    <source>
        <dbReference type="SAM" id="Phobius"/>
    </source>
</evidence>
<feature type="transmembrane region" description="Helical" evidence="12">
    <location>
        <begin position="1650"/>
        <end position="1669"/>
    </location>
</feature>
<keyword evidence="5" id="KW-0540">Nuclease</keyword>
<keyword evidence="4" id="KW-0548">Nucleotidyltransferase</keyword>
<evidence type="ECO:0000256" key="7">
    <source>
        <dbReference type="ARBA" id="ARBA00022801"/>
    </source>
</evidence>
<dbReference type="InterPro" id="IPR040676">
    <property type="entry name" value="DUF5641"/>
</dbReference>
<evidence type="ECO:0000256" key="4">
    <source>
        <dbReference type="ARBA" id="ARBA00022695"/>
    </source>
</evidence>
<dbReference type="Gene3D" id="4.10.60.10">
    <property type="entry name" value="Zinc finger, CCHC-type"/>
    <property type="match status" value="1"/>
</dbReference>
<accession>A0ABY6JVG2</accession>
<evidence type="ECO:0000256" key="5">
    <source>
        <dbReference type="ARBA" id="ARBA00022722"/>
    </source>
</evidence>
<dbReference type="InterPro" id="IPR036875">
    <property type="entry name" value="Znf_CCHC_sf"/>
</dbReference>
<dbReference type="SUPFAM" id="SSF57756">
    <property type="entry name" value="Retrovirus zinc finger-like domains"/>
    <property type="match status" value="1"/>
</dbReference>
<keyword evidence="9 12" id="KW-1133">Transmembrane helix</keyword>
<dbReference type="PROSITE" id="PS00141">
    <property type="entry name" value="ASP_PROTEASE"/>
    <property type="match status" value="1"/>
</dbReference>
<dbReference type="InterPro" id="IPR012337">
    <property type="entry name" value="RNaseH-like_sf"/>
</dbReference>
<evidence type="ECO:0000259" key="13">
    <source>
        <dbReference type="PROSITE" id="PS50994"/>
    </source>
</evidence>
<gene>
    <name evidence="14" type="ORF">LAZ67_1001330</name>
</gene>
<dbReference type="Proteomes" id="UP001235939">
    <property type="component" value="Chromosome 01"/>
</dbReference>
<dbReference type="InterPro" id="IPR001878">
    <property type="entry name" value="Znf_CCHC"/>
</dbReference>